<comment type="caution">
    <text evidence="1">The sequence shown here is derived from an EMBL/GenBank/DDBJ whole genome shotgun (WGS) entry which is preliminary data.</text>
</comment>
<keyword evidence="2" id="KW-1185">Reference proteome</keyword>
<evidence type="ECO:0000313" key="2">
    <source>
        <dbReference type="Proteomes" id="UP000732193"/>
    </source>
</evidence>
<dbReference type="Proteomes" id="UP000732193">
    <property type="component" value="Unassembled WGS sequence"/>
</dbReference>
<reference evidence="1 2" key="1">
    <citation type="submission" date="2021-01" db="EMBL/GenBank/DDBJ databases">
        <title>Diatom-associated Roseobacters Show Island Model of Population Structure.</title>
        <authorList>
            <person name="Qu L."/>
            <person name="Feng X."/>
            <person name="Chen Y."/>
            <person name="Li L."/>
            <person name="Wang X."/>
            <person name="Hu Z."/>
            <person name="Wang H."/>
            <person name="Luo H."/>
        </authorList>
    </citation>
    <scope>NUCLEOTIDE SEQUENCE [LARGE SCALE GENOMIC DNA]</scope>
    <source>
        <strain evidence="1 2">TR60-84</strain>
    </source>
</reference>
<dbReference type="RefSeq" id="WP_203242712.1">
    <property type="nucleotide sequence ID" value="NZ_JAFBRH010000003.1"/>
</dbReference>
<dbReference type="EMBL" id="JAFBRM010000003">
    <property type="protein sequence ID" value="MBM1714697.1"/>
    <property type="molecule type" value="Genomic_DNA"/>
</dbReference>
<gene>
    <name evidence="1" type="ORF">JQV55_14090</name>
</gene>
<evidence type="ECO:0008006" key="3">
    <source>
        <dbReference type="Google" id="ProtNLM"/>
    </source>
</evidence>
<dbReference type="InterPro" id="IPR027417">
    <property type="entry name" value="P-loop_NTPase"/>
</dbReference>
<accession>A0AAE2W099</accession>
<organism evidence="1 2">
    <name type="scientific">Sulfitobacter geojensis</name>
    <dbReference type="NCBI Taxonomy" id="1342299"/>
    <lineage>
        <taxon>Bacteria</taxon>
        <taxon>Pseudomonadati</taxon>
        <taxon>Pseudomonadota</taxon>
        <taxon>Alphaproteobacteria</taxon>
        <taxon>Rhodobacterales</taxon>
        <taxon>Roseobacteraceae</taxon>
        <taxon>Sulfitobacter</taxon>
    </lineage>
</organism>
<protein>
    <recommendedName>
        <fullName evidence="3">RecA-like protein</fullName>
    </recommendedName>
</protein>
<proteinExistence type="predicted"/>
<evidence type="ECO:0000313" key="1">
    <source>
        <dbReference type="EMBL" id="MBM1714697.1"/>
    </source>
</evidence>
<name>A0AAE2W099_9RHOB</name>
<dbReference type="SUPFAM" id="SSF52540">
    <property type="entry name" value="P-loop containing nucleoside triphosphate hydrolases"/>
    <property type="match status" value="1"/>
</dbReference>
<dbReference type="Gene3D" id="3.40.50.300">
    <property type="entry name" value="P-loop containing nucleotide triphosphate hydrolases"/>
    <property type="match status" value="1"/>
</dbReference>
<sequence>MITDSSYGQILPFPQPVTFGRPALTDVLCAKTGDAGAISIVLAELGQSDQPIVWVQDYPARRENGQLYAAGLRSFQVTQPILRITVSHPRDVLWAMEEAATCAGLSAVIGEVHGAPNVLSFTATKRLAMRAEVSGIPLYLIRSGDPGVLSAARARWRVASLPSQPNPHDPNAPGKAQWDLDLFRARGREPGRWVAQYDTQATRAADRLGLVPRSDLRALETGDQRVSDRTGQ</sequence>
<dbReference type="AlphaFoldDB" id="A0AAE2W099"/>